<feature type="transmembrane region" description="Helical" evidence="1">
    <location>
        <begin position="34"/>
        <end position="53"/>
    </location>
</feature>
<evidence type="ECO:0000313" key="2">
    <source>
        <dbReference type="EMBL" id="MBD7918693.1"/>
    </source>
</evidence>
<dbReference type="Gene3D" id="2.130.10.10">
    <property type="entry name" value="YVTN repeat-like/Quinoprotein amine dehydrogenase"/>
    <property type="match status" value="1"/>
</dbReference>
<keyword evidence="1" id="KW-0812">Transmembrane</keyword>
<organism evidence="2 3">
    <name type="scientific">Cellulomonas avistercoris</name>
    <dbReference type="NCBI Taxonomy" id="2762242"/>
    <lineage>
        <taxon>Bacteria</taxon>
        <taxon>Bacillati</taxon>
        <taxon>Actinomycetota</taxon>
        <taxon>Actinomycetes</taxon>
        <taxon>Micrococcales</taxon>
        <taxon>Cellulomonadaceae</taxon>
        <taxon>Cellulomonas</taxon>
    </lineage>
</organism>
<keyword evidence="1" id="KW-1133">Transmembrane helix</keyword>
<protein>
    <recommendedName>
        <fullName evidence="4">Pyrrolo-quinoline quinone</fullName>
    </recommendedName>
</protein>
<dbReference type="SUPFAM" id="SSF50998">
    <property type="entry name" value="Quinoprotein alcohol dehydrogenase-like"/>
    <property type="match status" value="1"/>
</dbReference>
<sequence length="487" mass="51398">MARARRVEVVLEGGDADTAAPPSDARSTARRRRWWWLAVPLAAVLALVAGQVVTDRRERAALTALAEVRGVLAPLDDEVEVAWEVDEGTRLEGAARVGSVLAATRATADHTVVLEGRDVATGARLWARDVVGPRPRWTPDAEADPVPCTALPDRPGEVVCLVPDGGGDVVDGAWATIAPTTTRLLVLDAADGTVQVEREVPATVQWLTPSGDDVLLVGTVDGTTHVRSQHLLDGTERWHVTVGAGADDLPFTPGAATSTLLDARTLAVDHGNAVTLVSTDGKVLRTVGTQPGTGLTGRRTTTRVELSTALAAAVIGSESSSAVVSATAEVPLDGSVLPVVVDDGSVPGLVLTRTPRLQAWDASAGSPRWDADVVDAQDATILQGRVHVGTSAWLVTYDGATGDELWRWSRPTGTGPLLTDGRHLYVLGSRDGRHSGPYDVVALHVADGTEAWRTPLAARTWLLTLDGLLLAQTFDETSQVETYRVLR</sequence>
<comment type="caution">
    <text evidence="2">The sequence shown here is derived from an EMBL/GenBank/DDBJ whole genome shotgun (WGS) entry which is preliminary data.</text>
</comment>
<keyword evidence="1" id="KW-0472">Membrane</keyword>
<evidence type="ECO:0000256" key="1">
    <source>
        <dbReference type="SAM" id="Phobius"/>
    </source>
</evidence>
<evidence type="ECO:0008006" key="4">
    <source>
        <dbReference type="Google" id="ProtNLM"/>
    </source>
</evidence>
<name>A0ABR8QE36_9CELL</name>
<gene>
    <name evidence="2" type="ORF">H9657_10450</name>
</gene>
<dbReference type="InterPro" id="IPR015943">
    <property type="entry name" value="WD40/YVTN_repeat-like_dom_sf"/>
</dbReference>
<proteinExistence type="predicted"/>
<keyword evidence="3" id="KW-1185">Reference proteome</keyword>
<dbReference type="InterPro" id="IPR011047">
    <property type="entry name" value="Quinoprotein_ADH-like_sf"/>
</dbReference>
<accession>A0ABR8QE36</accession>
<reference evidence="2 3" key="1">
    <citation type="submission" date="2020-08" db="EMBL/GenBank/DDBJ databases">
        <title>A Genomic Blueprint of the Chicken Gut Microbiome.</title>
        <authorList>
            <person name="Gilroy R."/>
            <person name="Ravi A."/>
            <person name="Getino M."/>
            <person name="Pursley I."/>
            <person name="Horton D.L."/>
            <person name="Alikhan N.-F."/>
            <person name="Baker D."/>
            <person name="Gharbi K."/>
            <person name="Hall N."/>
            <person name="Watson M."/>
            <person name="Adriaenssens E.M."/>
            <person name="Foster-Nyarko E."/>
            <person name="Jarju S."/>
            <person name="Secka A."/>
            <person name="Antonio M."/>
            <person name="Oren A."/>
            <person name="Chaudhuri R."/>
            <person name="La Ragione R.M."/>
            <person name="Hildebrand F."/>
            <person name="Pallen M.J."/>
        </authorList>
    </citation>
    <scope>NUCLEOTIDE SEQUENCE [LARGE SCALE GENOMIC DNA]</scope>
    <source>
        <strain evidence="2 3">Sa3CUA2</strain>
    </source>
</reference>
<evidence type="ECO:0000313" key="3">
    <source>
        <dbReference type="Proteomes" id="UP000604241"/>
    </source>
</evidence>
<dbReference type="EMBL" id="JACSQV010000008">
    <property type="protein sequence ID" value="MBD7918693.1"/>
    <property type="molecule type" value="Genomic_DNA"/>
</dbReference>
<dbReference type="Proteomes" id="UP000604241">
    <property type="component" value="Unassembled WGS sequence"/>
</dbReference>
<dbReference type="RefSeq" id="WP_191783112.1">
    <property type="nucleotide sequence ID" value="NZ_JACSQV010000008.1"/>
</dbReference>